<evidence type="ECO:0000313" key="1">
    <source>
        <dbReference type="EMBL" id="KAL0937999.1"/>
    </source>
</evidence>
<dbReference type="EMBL" id="VUJX02000004">
    <property type="protein sequence ID" value="KAL0937999.1"/>
    <property type="molecule type" value="Genomic_DNA"/>
</dbReference>
<dbReference type="Proteomes" id="UP000805649">
    <property type="component" value="Unassembled WGS sequence"/>
</dbReference>
<sequence length="426" mass="46093">MSCWLKVSRPLLQQMTAADANSIADLVLRRFQQLPAKRKPQIRDNGLHEWVPMSGIVAEQDGVLTCLSVATGMKCLPASKLPLAKGSALHDWHAEVLAMRAFNRHLLDECRRQLGNDSPSALIRRREPHELTPDAPQPFAVKDNVRLHMYCSEAPCGDASMELTMAAQEDATPWETPSTSVPDTASSGTNVTTESLPGRAYFSQLGVVRRKPARGDAPPTMSKSCSDKIALKQCTSLLSSLTSLLVHPGNAYMSSLILPETQYSATGCERAFSERGRMANLAGRAWSGGYRFSPFEVNTTDREFDYSKRSVKAKTEKIVASNLAAALTASGIDEGTMGGVLQGRKAFDAKGASAVSRRKMWDVVSGIATDLGDEGVALRSALKASTYAEVKSSKLLAIRREVKKDARSKALAGWVANTGDDDFGLT</sequence>
<proteinExistence type="predicted"/>
<evidence type="ECO:0000313" key="2">
    <source>
        <dbReference type="Proteomes" id="UP000805649"/>
    </source>
</evidence>
<keyword evidence="2" id="KW-1185">Reference proteome</keyword>
<protein>
    <submittedName>
        <fullName evidence="1">tRNA-specific adenosine deaminase</fullName>
    </submittedName>
</protein>
<organism evidence="1 2">
    <name type="scientific">Colletotrichum truncatum</name>
    <name type="common">Anthracnose fungus</name>
    <name type="synonym">Colletotrichum capsici</name>
    <dbReference type="NCBI Taxonomy" id="5467"/>
    <lineage>
        <taxon>Eukaryota</taxon>
        <taxon>Fungi</taxon>
        <taxon>Dikarya</taxon>
        <taxon>Ascomycota</taxon>
        <taxon>Pezizomycotina</taxon>
        <taxon>Sordariomycetes</taxon>
        <taxon>Hypocreomycetidae</taxon>
        <taxon>Glomerellales</taxon>
        <taxon>Glomerellaceae</taxon>
        <taxon>Colletotrichum</taxon>
        <taxon>Colletotrichum truncatum species complex</taxon>
    </lineage>
</organism>
<comment type="caution">
    <text evidence="1">The sequence shown here is derived from an EMBL/GenBank/DDBJ whole genome shotgun (WGS) entry which is preliminary data.</text>
</comment>
<gene>
    <name evidence="1" type="ORF">CTRU02_207730</name>
</gene>
<reference evidence="1 2" key="1">
    <citation type="journal article" date="2020" name="Phytopathology">
        <title>Genome Sequence Resources of Colletotrichum truncatum, C. plurivorum, C. musicola, and C. sojae: Four Species Pathogenic to Soybean (Glycine max).</title>
        <authorList>
            <person name="Rogerio F."/>
            <person name="Boufleur T.R."/>
            <person name="Ciampi-Guillardi M."/>
            <person name="Sukno S.A."/>
            <person name="Thon M.R."/>
            <person name="Massola Junior N.S."/>
            <person name="Baroncelli R."/>
        </authorList>
    </citation>
    <scope>NUCLEOTIDE SEQUENCE [LARGE SCALE GENOMIC DNA]</scope>
    <source>
        <strain evidence="1 2">CMES1059</strain>
    </source>
</reference>
<accession>A0ACC3Z1N1</accession>
<name>A0ACC3Z1N1_COLTU</name>